<keyword evidence="4" id="KW-1185">Reference proteome</keyword>
<evidence type="ECO:0000313" key="4">
    <source>
        <dbReference type="Proteomes" id="UP000277580"/>
    </source>
</evidence>
<keyword evidence="1" id="KW-0472">Membrane</keyword>
<gene>
    <name evidence="3" type="ORF">P167DRAFT_98972</name>
</gene>
<feature type="transmembrane region" description="Helical" evidence="1">
    <location>
        <begin position="249"/>
        <end position="272"/>
    </location>
</feature>
<dbReference type="Proteomes" id="UP000277580">
    <property type="component" value="Unassembled WGS sequence"/>
</dbReference>
<dbReference type="OrthoDB" id="6418713at2759"/>
<reference evidence="3 4" key="1">
    <citation type="journal article" date="2018" name="Nat. Ecol. Evol.">
        <title>Pezizomycetes genomes reveal the molecular basis of ectomycorrhizal truffle lifestyle.</title>
        <authorList>
            <person name="Murat C."/>
            <person name="Payen T."/>
            <person name="Noel B."/>
            <person name="Kuo A."/>
            <person name="Morin E."/>
            <person name="Chen J."/>
            <person name="Kohler A."/>
            <person name="Krizsan K."/>
            <person name="Balestrini R."/>
            <person name="Da Silva C."/>
            <person name="Montanini B."/>
            <person name="Hainaut M."/>
            <person name="Levati E."/>
            <person name="Barry K.W."/>
            <person name="Belfiori B."/>
            <person name="Cichocki N."/>
            <person name="Clum A."/>
            <person name="Dockter R.B."/>
            <person name="Fauchery L."/>
            <person name="Guy J."/>
            <person name="Iotti M."/>
            <person name="Le Tacon F."/>
            <person name="Lindquist E.A."/>
            <person name="Lipzen A."/>
            <person name="Malagnac F."/>
            <person name="Mello A."/>
            <person name="Molinier V."/>
            <person name="Miyauchi S."/>
            <person name="Poulain J."/>
            <person name="Riccioni C."/>
            <person name="Rubini A."/>
            <person name="Sitrit Y."/>
            <person name="Splivallo R."/>
            <person name="Traeger S."/>
            <person name="Wang M."/>
            <person name="Zifcakova L."/>
            <person name="Wipf D."/>
            <person name="Zambonelli A."/>
            <person name="Paolocci F."/>
            <person name="Nowrousian M."/>
            <person name="Ottonello S."/>
            <person name="Baldrian P."/>
            <person name="Spatafora J.W."/>
            <person name="Henrissat B."/>
            <person name="Nagy L.G."/>
            <person name="Aury J.M."/>
            <person name="Wincker P."/>
            <person name="Grigoriev I.V."/>
            <person name="Bonfante P."/>
            <person name="Martin F.M."/>
        </authorList>
    </citation>
    <scope>NUCLEOTIDE SEQUENCE [LARGE SCALE GENOMIC DNA]</scope>
    <source>
        <strain evidence="3 4">CCBAS932</strain>
    </source>
</reference>
<feature type="transmembrane region" description="Helical" evidence="1">
    <location>
        <begin position="33"/>
        <end position="53"/>
    </location>
</feature>
<dbReference type="InParanoid" id="A0A3N4KTK0"/>
<dbReference type="PANTHER" id="PTHR37490:SF1">
    <property type="entry name" value="GLYCOSYLTRANSFERASE 2-LIKE DOMAIN-CONTAINING PROTEIN"/>
    <property type="match status" value="1"/>
</dbReference>
<dbReference type="Pfam" id="PF03151">
    <property type="entry name" value="TPT"/>
    <property type="match status" value="1"/>
</dbReference>
<feature type="transmembrane region" description="Helical" evidence="1">
    <location>
        <begin position="345"/>
        <end position="366"/>
    </location>
</feature>
<name>A0A3N4KTK0_9PEZI</name>
<feature type="transmembrane region" description="Helical" evidence="1">
    <location>
        <begin position="101"/>
        <end position="118"/>
    </location>
</feature>
<dbReference type="EMBL" id="ML119121">
    <property type="protein sequence ID" value="RPB13840.1"/>
    <property type="molecule type" value="Genomic_DNA"/>
</dbReference>
<evidence type="ECO:0000256" key="1">
    <source>
        <dbReference type="SAM" id="Phobius"/>
    </source>
</evidence>
<dbReference type="PANTHER" id="PTHR37490">
    <property type="entry name" value="EXPRESSED PROTEIN"/>
    <property type="match status" value="1"/>
</dbReference>
<dbReference type="InterPro" id="IPR037185">
    <property type="entry name" value="EmrE-like"/>
</dbReference>
<accession>A0A3N4KTK0</accession>
<dbReference type="Pfam" id="PF11913">
    <property type="entry name" value="DUF3431"/>
    <property type="match status" value="1"/>
</dbReference>
<evidence type="ECO:0000259" key="2">
    <source>
        <dbReference type="Pfam" id="PF03151"/>
    </source>
</evidence>
<feature type="transmembrane region" description="Helical" evidence="1">
    <location>
        <begin position="187"/>
        <end position="206"/>
    </location>
</feature>
<feature type="domain" description="Sugar phosphate transporter" evidence="2">
    <location>
        <begin position="33"/>
        <end position="320"/>
    </location>
</feature>
<proteinExistence type="predicted"/>
<feature type="transmembrane region" description="Helical" evidence="1">
    <location>
        <begin position="124"/>
        <end position="151"/>
    </location>
</feature>
<keyword evidence="1" id="KW-1133">Transmembrane helix</keyword>
<dbReference type="InterPro" id="IPR004853">
    <property type="entry name" value="Sugar_P_trans_dom"/>
</dbReference>
<sequence>MGANDDDDRAIELPTTNLDVPVAATPRSKIPSAVYVIVWISLSSAVILFNKWILDPKTTNFRFPIFLTTWHLLFSSIATQILARTSTLLDGRKTVKMTGKVYLRAIVPIGLFFSLSLICSNKAYLYLSVSFIQMLKATTPVAVLLTSWSLAVERPNLKTLRNVSFIVIGVMIASYGEILFVPTGVVYQVFGIAFEAVRLVMVERLLSSAEYKMDPLVSLYYFAPVCAFMNFLMFLIFESSTLAMSDLARVGLIMFFFNALVAFCLNVSVVFLIGKTSSLVLTLCGVLKDILLVCASVLIWGTPVTAIQLVGYSIALSGLVYFKLGGEKIREQFAQLRGMSSRSSTSRKILAGVGIAFVLLMVGRLYSGASGSTSEVDMIGDKTVHGSMPAYTDNKGSSTAPTPKNKLDIVISMYKEDQTKMAEQLRELKGLTSLKGLDPKVIIYVKDQEADVESIKKTVGADVVKIIPNRGREGGTYLHHIVNEWDNFAAHTMFLQGDMHKFQKFKDRISDYFVPKTGVLSLGFGQSTCECNNCKDSWGGEDTWFRVPEVWSAIHGELCPNSGILISYGGQMIVSASRMRSSRKQVYEHIKGILESDEDHWIHADSKADSFVDKPDNPFFGHTLERSWMTLFHCSDPKLAVTCPSLDTRRGENDSDGTCQCLD</sequence>
<feature type="transmembrane region" description="Helical" evidence="1">
    <location>
        <begin position="306"/>
        <end position="324"/>
    </location>
</feature>
<dbReference type="InterPro" id="IPR021838">
    <property type="entry name" value="DUF3431"/>
</dbReference>
<organism evidence="3 4">
    <name type="scientific">Morchella conica CCBAS932</name>
    <dbReference type="NCBI Taxonomy" id="1392247"/>
    <lineage>
        <taxon>Eukaryota</taxon>
        <taxon>Fungi</taxon>
        <taxon>Dikarya</taxon>
        <taxon>Ascomycota</taxon>
        <taxon>Pezizomycotina</taxon>
        <taxon>Pezizomycetes</taxon>
        <taxon>Pezizales</taxon>
        <taxon>Morchellaceae</taxon>
        <taxon>Morchella</taxon>
    </lineage>
</organism>
<protein>
    <submittedName>
        <fullName evidence="3">TPT-domain-containing protein</fullName>
    </submittedName>
</protein>
<feature type="transmembrane region" description="Helical" evidence="1">
    <location>
        <begin position="218"/>
        <end position="237"/>
    </location>
</feature>
<feature type="transmembrane region" description="Helical" evidence="1">
    <location>
        <begin position="163"/>
        <end position="181"/>
    </location>
</feature>
<dbReference type="AlphaFoldDB" id="A0A3N4KTK0"/>
<dbReference type="SUPFAM" id="SSF103481">
    <property type="entry name" value="Multidrug resistance efflux transporter EmrE"/>
    <property type="match status" value="1"/>
</dbReference>
<feature type="transmembrane region" description="Helical" evidence="1">
    <location>
        <begin position="279"/>
        <end position="300"/>
    </location>
</feature>
<evidence type="ECO:0000313" key="3">
    <source>
        <dbReference type="EMBL" id="RPB13840.1"/>
    </source>
</evidence>
<keyword evidence="1" id="KW-0812">Transmembrane</keyword>